<dbReference type="Pfam" id="PF08344">
    <property type="entry name" value="TRP_2"/>
    <property type="match status" value="1"/>
</dbReference>
<keyword evidence="2" id="KW-0813">Transport</keyword>
<proteinExistence type="predicted"/>
<dbReference type="InterPro" id="IPR036770">
    <property type="entry name" value="Ankyrin_rpt-contain_sf"/>
</dbReference>
<dbReference type="Pfam" id="PF00023">
    <property type="entry name" value="Ank"/>
    <property type="match status" value="1"/>
</dbReference>
<keyword evidence="5" id="KW-0677">Repeat</keyword>
<dbReference type="GO" id="GO:0044231">
    <property type="term" value="C:host cell presynaptic membrane"/>
    <property type="evidence" value="ECO:0007669"/>
    <property type="project" value="UniProtKB-KW"/>
</dbReference>
<evidence type="ECO:0000256" key="10">
    <source>
        <dbReference type="PROSITE-ProRule" id="PRU00023"/>
    </source>
</evidence>
<keyword evidence="7" id="KW-0406">Ion transport</keyword>
<gene>
    <name evidence="13" type="ORF">HPB52_022355</name>
</gene>
<comment type="caution">
    <text evidence="13">The sequence shown here is derived from an EMBL/GenBank/DDBJ whole genome shotgun (WGS) entry which is preliminary data.</text>
</comment>
<dbReference type="PANTHER" id="PTHR10117:SF54">
    <property type="entry name" value="TRANSIENT RECEPTOR POTENTIAL-GAMMA PROTEIN"/>
    <property type="match status" value="1"/>
</dbReference>
<evidence type="ECO:0000256" key="1">
    <source>
        <dbReference type="ARBA" id="ARBA00004175"/>
    </source>
</evidence>
<dbReference type="PROSITE" id="PS50088">
    <property type="entry name" value="ANK_REPEAT"/>
    <property type="match status" value="1"/>
</dbReference>
<evidence type="ECO:0000256" key="11">
    <source>
        <dbReference type="SAM" id="Coils"/>
    </source>
</evidence>
<evidence type="ECO:0000256" key="7">
    <source>
        <dbReference type="ARBA" id="ARBA00023065"/>
    </source>
</evidence>
<evidence type="ECO:0000313" key="13">
    <source>
        <dbReference type="EMBL" id="KAH7969834.1"/>
    </source>
</evidence>
<dbReference type="GO" id="GO:0006887">
    <property type="term" value="P:exocytosis"/>
    <property type="evidence" value="ECO:0007669"/>
    <property type="project" value="UniProtKB-KW"/>
</dbReference>
<keyword evidence="9" id="KW-0407">Ion channel</keyword>
<dbReference type="GO" id="GO:0015279">
    <property type="term" value="F:store-operated calcium channel activity"/>
    <property type="evidence" value="ECO:0007669"/>
    <property type="project" value="TreeGrafter"/>
</dbReference>
<evidence type="ECO:0000313" key="14">
    <source>
        <dbReference type="Proteomes" id="UP000821837"/>
    </source>
</evidence>
<name>A0A9D4Q7K6_RHISA</name>
<dbReference type="SMART" id="SM01420">
    <property type="entry name" value="TRP_2"/>
    <property type="match status" value="1"/>
</dbReference>
<keyword evidence="6" id="KW-0528">Neurotoxin</keyword>
<protein>
    <recommendedName>
        <fullName evidence="12">Transient receptor ion channel domain-containing protein</fullName>
    </recommendedName>
</protein>
<reference evidence="13" key="2">
    <citation type="submission" date="2021-09" db="EMBL/GenBank/DDBJ databases">
        <authorList>
            <person name="Jia N."/>
            <person name="Wang J."/>
            <person name="Shi W."/>
            <person name="Du L."/>
            <person name="Sun Y."/>
            <person name="Zhan W."/>
            <person name="Jiang J."/>
            <person name="Wang Q."/>
            <person name="Zhang B."/>
            <person name="Ji P."/>
            <person name="Sakyi L.B."/>
            <person name="Cui X."/>
            <person name="Yuan T."/>
            <person name="Jiang B."/>
            <person name="Yang W."/>
            <person name="Lam T.T.-Y."/>
            <person name="Chang Q."/>
            <person name="Ding S."/>
            <person name="Wang X."/>
            <person name="Zhu J."/>
            <person name="Ruan X."/>
            <person name="Zhao L."/>
            <person name="Wei J."/>
            <person name="Que T."/>
            <person name="Du C."/>
            <person name="Cheng J."/>
            <person name="Dai P."/>
            <person name="Han X."/>
            <person name="Huang E."/>
            <person name="Gao Y."/>
            <person name="Liu J."/>
            <person name="Shao H."/>
            <person name="Ye R."/>
            <person name="Li L."/>
            <person name="Wei W."/>
            <person name="Wang X."/>
            <person name="Wang C."/>
            <person name="Huo Q."/>
            <person name="Li W."/>
            <person name="Guo W."/>
            <person name="Chen H."/>
            <person name="Chen S."/>
            <person name="Zhou L."/>
            <person name="Zhou L."/>
            <person name="Ni X."/>
            <person name="Tian J."/>
            <person name="Zhou Y."/>
            <person name="Sheng Y."/>
            <person name="Liu T."/>
            <person name="Pan Y."/>
            <person name="Xia L."/>
            <person name="Li J."/>
            <person name="Zhao F."/>
            <person name="Cao W."/>
        </authorList>
    </citation>
    <scope>NUCLEOTIDE SEQUENCE</scope>
    <source>
        <strain evidence="13">Rsan-2018</strain>
        <tissue evidence="13">Larvae</tissue>
    </source>
</reference>
<evidence type="ECO:0000259" key="12">
    <source>
        <dbReference type="SMART" id="SM01420"/>
    </source>
</evidence>
<dbReference type="GO" id="GO:0005886">
    <property type="term" value="C:plasma membrane"/>
    <property type="evidence" value="ECO:0007669"/>
    <property type="project" value="TreeGrafter"/>
</dbReference>
<keyword evidence="14" id="KW-1185">Reference proteome</keyword>
<keyword evidence="8" id="KW-1053">Target membrane</keyword>
<dbReference type="InterPro" id="IPR002153">
    <property type="entry name" value="TRPC_channel"/>
</dbReference>
<reference evidence="13" key="1">
    <citation type="journal article" date="2020" name="Cell">
        <title>Large-Scale Comparative Analyses of Tick Genomes Elucidate Their Genetic Diversity and Vector Capacities.</title>
        <authorList>
            <consortium name="Tick Genome and Microbiome Consortium (TIGMIC)"/>
            <person name="Jia N."/>
            <person name="Wang J."/>
            <person name="Shi W."/>
            <person name="Du L."/>
            <person name="Sun Y."/>
            <person name="Zhan W."/>
            <person name="Jiang J.F."/>
            <person name="Wang Q."/>
            <person name="Zhang B."/>
            <person name="Ji P."/>
            <person name="Bell-Sakyi L."/>
            <person name="Cui X.M."/>
            <person name="Yuan T.T."/>
            <person name="Jiang B.G."/>
            <person name="Yang W.F."/>
            <person name="Lam T.T."/>
            <person name="Chang Q.C."/>
            <person name="Ding S.J."/>
            <person name="Wang X.J."/>
            <person name="Zhu J.G."/>
            <person name="Ruan X.D."/>
            <person name="Zhao L."/>
            <person name="Wei J.T."/>
            <person name="Ye R.Z."/>
            <person name="Que T.C."/>
            <person name="Du C.H."/>
            <person name="Zhou Y.H."/>
            <person name="Cheng J.X."/>
            <person name="Dai P.F."/>
            <person name="Guo W.B."/>
            <person name="Han X.H."/>
            <person name="Huang E.J."/>
            <person name="Li L.F."/>
            <person name="Wei W."/>
            <person name="Gao Y.C."/>
            <person name="Liu J.Z."/>
            <person name="Shao H.Z."/>
            <person name="Wang X."/>
            <person name="Wang C.C."/>
            <person name="Yang T.C."/>
            <person name="Huo Q.B."/>
            <person name="Li W."/>
            <person name="Chen H.Y."/>
            <person name="Chen S.E."/>
            <person name="Zhou L.G."/>
            <person name="Ni X.B."/>
            <person name="Tian J.H."/>
            <person name="Sheng Y."/>
            <person name="Liu T."/>
            <person name="Pan Y.S."/>
            <person name="Xia L.Y."/>
            <person name="Li J."/>
            <person name="Zhao F."/>
            <person name="Cao W.C."/>
        </authorList>
    </citation>
    <scope>NUCLEOTIDE SEQUENCE</scope>
    <source>
        <strain evidence="13">Rsan-2018</strain>
    </source>
</reference>
<evidence type="ECO:0000256" key="4">
    <source>
        <dbReference type="ARBA" id="ARBA00022537"/>
    </source>
</evidence>
<feature type="domain" description="Transient receptor ion channel" evidence="12">
    <location>
        <begin position="52"/>
        <end position="114"/>
    </location>
</feature>
<dbReference type="PANTHER" id="PTHR10117">
    <property type="entry name" value="TRANSIENT RECEPTOR POTENTIAL CHANNEL"/>
    <property type="match status" value="1"/>
</dbReference>
<dbReference type="GO" id="GO:0070679">
    <property type="term" value="F:inositol 1,4,5 trisphosphate binding"/>
    <property type="evidence" value="ECO:0007669"/>
    <property type="project" value="TreeGrafter"/>
</dbReference>
<dbReference type="SMART" id="SM00248">
    <property type="entry name" value="ANK"/>
    <property type="match status" value="1"/>
</dbReference>
<feature type="repeat" description="ANK" evidence="10">
    <location>
        <begin position="17"/>
        <end position="49"/>
    </location>
</feature>
<keyword evidence="3" id="KW-0268">Exocytosis</keyword>
<dbReference type="PROSITE" id="PS50297">
    <property type="entry name" value="ANK_REP_REGION"/>
    <property type="match status" value="1"/>
</dbReference>
<evidence type="ECO:0000256" key="3">
    <source>
        <dbReference type="ARBA" id="ARBA00022483"/>
    </source>
</evidence>
<dbReference type="VEuPathDB" id="VectorBase:RSAN_032040"/>
<dbReference type="InterPro" id="IPR002110">
    <property type="entry name" value="Ankyrin_rpt"/>
</dbReference>
<accession>A0A9D4Q7K6</accession>
<keyword evidence="8" id="KW-0472">Membrane</keyword>
<comment type="subcellular location">
    <subcellularLocation>
        <location evidence="1">Target cell membrane</location>
    </subcellularLocation>
</comment>
<dbReference type="GO" id="GO:0044218">
    <property type="term" value="C:other organism cell membrane"/>
    <property type="evidence" value="ECO:0007669"/>
    <property type="project" value="UniProtKB-KW"/>
</dbReference>
<organism evidence="13 14">
    <name type="scientific">Rhipicephalus sanguineus</name>
    <name type="common">Brown dog tick</name>
    <name type="synonym">Ixodes sanguineus</name>
    <dbReference type="NCBI Taxonomy" id="34632"/>
    <lineage>
        <taxon>Eukaryota</taxon>
        <taxon>Metazoa</taxon>
        <taxon>Ecdysozoa</taxon>
        <taxon>Arthropoda</taxon>
        <taxon>Chelicerata</taxon>
        <taxon>Arachnida</taxon>
        <taxon>Acari</taxon>
        <taxon>Parasitiformes</taxon>
        <taxon>Ixodida</taxon>
        <taxon>Ixodoidea</taxon>
        <taxon>Ixodidae</taxon>
        <taxon>Rhipicephalinae</taxon>
        <taxon>Rhipicephalus</taxon>
        <taxon>Rhipicephalus</taxon>
    </lineage>
</organism>
<keyword evidence="6" id="KW-0638">Presynaptic neurotoxin</keyword>
<dbReference type="InterPro" id="IPR013555">
    <property type="entry name" value="TRP_dom"/>
</dbReference>
<keyword evidence="11" id="KW-0175">Coiled coil</keyword>
<evidence type="ECO:0000256" key="9">
    <source>
        <dbReference type="ARBA" id="ARBA00023303"/>
    </source>
</evidence>
<feature type="coiled-coil region" evidence="11">
    <location>
        <begin position="120"/>
        <end position="157"/>
    </location>
</feature>
<sequence length="177" mass="20338">MTQNWEKVNSATSTFNPEITPLILAAHRNNYEILKLLLDRGATIPMPHDVRCGCDECAEAVRRDCLRHSRSRINAFRALSSPSLICLSSVDPILTAFELSLELKRLSYVENEFKVDYKEFKELMKETKSLKTSHQDLQKENRRLTQRIEELERYSRTNSIEIKGVPADGEPLDDEVG</sequence>
<dbReference type="GO" id="GO:0034703">
    <property type="term" value="C:cation channel complex"/>
    <property type="evidence" value="ECO:0007669"/>
    <property type="project" value="TreeGrafter"/>
</dbReference>
<keyword evidence="6" id="KW-0800">Toxin</keyword>
<dbReference type="SUPFAM" id="SSF48403">
    <property type="entry name" value="Ankyrin repeat"/>
    <property type="match status" value="1"/>
</dbReference>
<evidence type="ECO:0000256" key="8">
    <source>
        <dbReference type="ARBA" id="ARBA00023298"/>
    </source>
</evidence>
<dbReference type="Gene3D" id="1.25.40.20">
    <property type="entry name" value="Ankyrin repeat-containing domain"/>
    <property type="match status" value="1"/>
</dbReference>
<evidence type="ECO:0000256" key="6">
    <source>
        <dbReference type="ARBA" id="ARBA00023028"/>
    </source>
</evidence>
<dbReference type="EMBL" id="JABSTV010001248">
    <property type="protein sequence ID" value="KAH7969834.1"/>
    <property type="molecule type" value="Genomic_DNA"/>
</dbReference>
<keyword evidence="10" id="KW-0040">ANK repeat</keyword>
<dbReference type="GO" id="GO:0051480">
    <property type="term" value="P:regulation of cytosolic calcium ion concentration"/>
    <property type="evidence" value="ECO:0007669"/>
    <property type="project" value="TreeGrafter"/>
</dbReference>
<evidence type="ECO:0000256" key="2">
    <source>
        <dbReference type="ARBA" id="ARBA00022448"/>
    </source>
</evidence>
<keyword evidence="4" id="KW-1052">Target cell membrane</keyword>
<dbReference type="Proteomes" id="UP000821837">
    <property type="component" value="Unassembled WGS sequence"/>
</dbReference>
<evidence type="ECO:0000256" key="5">
    <source>
        <dbReference type="ARBA" id="ARBA00022737"/>
    </source>
</evidence>
<dbReference type="AlphaFoldDB" id="A0A9D4Q7K6"/>